<keyword evidence="3" id="KW-1185">Reference proteome</keyword>
<feature type="compositionally biased region" description="Low complexity" evidence="1">
    <location>
        <begin position="378"/>
        <end position="389"/>
    </location>
</feature>
<name>A0A3N4L4X0_9PEZI</name>
<dbReference type="InParanoid" id="A0A3N4L4X0"/>
<reference evidence="2 3" key="1">
    <citation type="journal article" date="2018" name="Nat. Ecol. Evol.">
        <title>Pezizomycetes genomes reveal the molecular basis of ectomycorrhizal truffle lifestyle.</title>
        <authorList>
            <person name="Murat C."/>
            <person name="Payen T."/>
            <person name="Noel B."/>
            <person name="Kuo A."/>
            <person name="Morin E."/>
            <person name="Chen J."/>
            <person name="Kohler A."/>
            <person name="Krizsan K."/>
            <person name="Balestrini R."/>
            <person name="Da Silva C."/>
            <person name="Montanini B."/>
            <person name="Hainaut M."/>
            <person name="Levati E."/>
            <person name="Barry K.W."/>
            <person name="Belfiori B."/>
            <person name="Cichocki N."/>
            <person name="Clum A."/>
            <person name="Dockter R.B."/>
            <person name="Fauchery L."/>
            <person name="Guy J."/>
            <person name="Iotti M."/>
            <person name="Le Tacon F."/>
            <person name="Lindquist E.A."/>
            <person name="Lipzen A."/>
            <person name="Malagnac F."/>
            <person name="Mello A."/>
            <person name="Molinier V."/>
            <person name="Miyauchi S."/>
            <person name="Poulain J."/>
            <person name="Riccioni C."/>
            <person name="Rubini A."/>
            <person name="Sitrit Y."/>
            <person name="Splivallo R."/>
            <person name="Traeger S."/>
            <person name="Wang M."/>
            <person name="Zifcakova L."/>
            <person name="Wipf D."/>
            <person name="Zambonelli A."/>
            <person name="Paolocci F."/>
            <person name="Nowrousian M."/>
            <person name="Ottonello S."/>
            <person name="Baldrian P."/>
            <person name="Spatafora J.W."/>
            <person name="Henrissat B."/>
            <person name="Nagy L.G."/>
            <person name="Aury J.M."/>
            <person name="Wincker P."/>
            <person name="Grigoriev I.V."/>
            <person name="Bonfante P."/>
            <person name="Martin F.M."/>
        </authorList>
    </citation>
    <scope>NUCLEOTIDE SEQUENCE [LARGE SCALE GENOMIC DNA]</scope>
    <source>
        <strain evidence="2 3">CCBAS932</strain>
    </source>
</reference>
<feature type="compositionally biased region" description="Acidic residues" evidence="1">
    <location>
        <begin position="345"/>
        <end position="357"/>
    </location>
</feature>
<dbReference type="EMBL" id="ML119125">
    <property type="protein sequence ID" value="RPB13075.1"/>
    <property type="molecule type" value="Genomic_DNA"/>
</dbReference>
<proteinExistence type="predicted"/>
<evidence type="ECO:0000256" key="1">
    <source>
        <dbReference type="SAM" id="MobiDB-lite"/>
    </source>
</evidence>
<dbReference type="Proteomes" id="UP000277580">
    <property type="component" value="Unassembled WGS sequence"/>
</dbReference>
<feature type="compositionally biased region" description="Low complexity" evidence="1">
    <location>
        <begin position="358"/>
        <end position="370"/>
    </location>
</feature>
<dbReference type="OrthoDB" id="5349882at2759"/>
<feature type="region of interest" description="Disordered" evidence="1">
    <location>
        <begin position="318"/>
        <end position="400"/>
    </location>
</feature>
<dbReference type="AlphaFoldDB" id="A0A3N4L4X0"/>
<gene>
    <name evidence="2" type="ORF">P167DRAFT_605350</name>
</gene>
<accession>A0A3N4L4X0</accession>
<organism evidence="2 3">
    <name type="scientific">Morchella conica CCBAS932</name>
    <dbReference type="NCBI Taxonomy" id="1392247"/>
    <lineage>
        <taxon>Eukaryota</taxon>
        <taxon>Fungi</taxon>
        <taxon>Dikarya</taxon>
        <taxon>Ascomycota</taxon>
        <taxon>Pezizomycotina</taxon>
        <taxon>Pezizomycetes</taxon>
        <taxon>Pezizales</taxon>
        <taxon>Morchellaceae</taxon>
        <taxon>Morchella</taxon>
    </lineage>
</organism>
<protein>
    <submittedName>
        <fullName evidence="2">Uncharacterized protein</fullName>
    </submittedName>
</protein>
<evidence type="ECO:0000313" key="3">
    <source>
        <dbReference type="Proteomes" id="UP000277580"/>
    </source>
</evidence>
<evidence type="ECO:0000313" key="2">
    <source>
        <dbReference type="EMBL" id="RPB13075.1"/>
    </source>
</evidence>
<sequence>MPSVTRSAAMEVAALPTPVLTEMPPVNFLKATKISLFDPMLIYLFRNHFSTWIDANNYGSQADFVELYAAFREVYKNHSKVDTSLDASREGKTLDFQALQALDDQNDLLLDQFWEFVMGMGQLAGCFDMSSGGLVEQNPEKSSKGKKEIRRYNHVLAKIVAATTDPANPGPWDIPKQARGKVPDAEGMTLEMFVAMKNNTDVLDYFDTKPYRDHWHSMTDKDFWHLSVSLFKHLNDLHQGRDFVEGFRYVDRYNSLVSLLKNCKGTIYFMSRPSTYEDVLLNPHMMELRFADNQKNNAKKKLDNRELAARRAQEFFIKHGVDPPSKSRALRGAAKGNKSKRAVSEIEDESMDEEETPAPEAETPSTNTRSAAKRRKATATASSSTAPKRSLGKGKGKAVATVGATSSQGVFVPPVSTHTLLRATTQVQPPPMVGVDPKRAKQLQSGKRQKQQYQHFKKLQQFNVQVEVSPEHFGEEFVAQEQLGMDNVDPRLRDAGHATVNTYPGLHNPHQANSSSSNSQFHGNNPELANMFMFGSEGGLETQMWANNGQGCGPHDADLSMPGRSSYNKTPDQRFVQTILESEFVTTPDTIYTTGGQQNNLGNISAHHTSAHNTAEMSWHNPQPRYHTRPIDEDGNSYFDFEDASFGPDRMAAMERILDLDNIDNSDPDS</sequence>